<accession>A0A0G4GMZ6</accession>
<dbReference type="PhylomeDB" id="A0A0G4GMZ6"/>
<dbReference type="AlphaFoldDB" id="A0A0G4GMZ6"/>
<dbReference type="VEuPathDB" id="CryptoDB:Vbra_10181"/>
<sequence length="232" mass="26408">MYNLYAAVLLALSSVGLVSGGCIDRDPAEWPVHDISELRKRSEKELSAIFAKGCVEDESFMLGTKYFEMIWVDLPEPFRSAYTGLFNLAWQGFFVQKTVCKGEDLYFYFVLLNPFDGGKIFGSQYGWFTAKLTKGQLPDEKQRIDDAPSYLFDYRITKEECPDQVSPFGRLKYPFDNPPILNTVLDEGRIVGIDKENRPIILIRIFFEVMPGKFVLWEHGLMLGNPLDGGTA</sequence>
<dbReference type="EMBL" id="CDMY01000727">
    <property type="protein sequence ID" value="CEM31586.1"/>
    <property type="molecule type" value="Genomic_DNA"/>
</dbReference>
<organism evidence="2 3">
    <name type="scientific">Vitrella brassicaformis (strain CCMP3155)</name>
    <dbReference type="NCBI Taxonomy" id="1169540"/>
    <lineage>
        <taxon>Eukaryota</taxon>
        <taxon>Sar</taxon>
        <taxon>Alveolata</taxon>
        <taxon>Colpodellida</taxon>
        <taxon>Vitrellaceae</taxon>
        <taxon>Vitrella</taxon>
    </lineage>
</organism>
<keyword evidence="3" id="KW-1185">Reference proteome</keyword>
<protein>
    <recommendedName>
        <fullName evidence="4">Lipoprotein</fullName>
    </recommendedName>
</protein>
<evidence type="ECO:0008006" key="4">
    <source>
        <dbReference type="Google" id="ProtNLM"/>
    </source>
</evidence>
<gene>
    <name evidence="2" type="ORF">Vbra_10181</name>
</gene>
<keyword evidence="1" id="KW-0732">Signal</keyword>
<proteinExistence type="predicted"/>
<dbReference type="InParanoid" id="A0A0G4GMZ6"/>
<reference evidence="2 3" key="1">
    <citation type="submission" date="2014-11" db="EMBL/GenBank/DDBJ databases">
        <authorList>
            <person name="Zhu J."/>
            <person name="Qi W."/>
            <person name="Song R."/>
        </authorList>
    </citation>
    <scope>NUCLEOTIDE SEQUENCE [LARGE SCALE GENOMIC DNA]</scope>
</reference>
<dbReference type="Proteomes" id="UP000041254">
    <property type="component" value="Unassembled WGS sequence"/>
</dbReference>
<evidence type="ECO:0000256" key="1">
    <source>
        <dbReference type="SAM" id="SignalP"/>
    </source>
</evidence>
<feature type="chain" id="PRO_5005190244" description="Lipoprotein" evidence="1">
    <location>
        <begin position="21"/>
        <end position="232"/>
    </location>
</feature>
<evidence type="ECO:0000313" key="2">
    <source>
        <dbReference type="EMBL" id="CEM31586.1"/>
    </source>
</evidence>
<feature type="signal peptide" evidence="1">
    <location>
        <begin position="1"/>
        <end position="20"/>
    </location>
</feature>
<evidence type="ECO:0000313" key="3">
    <source>
        <dbReference type="Proteomes" id="UP000041254"/>
    </source>
</evidence>
<name>A0A0G4GMZ6_VITBC</name>